<organism evidence="6 7">
    <name type="scientific">Fulvivirga marina</name>
    <dbReference type="NCBI Taxonomy" id="2494733"/>
    <lineage>
        <taxon>Bacteria</taxon>
        <taxon>Pseudomonadati</taxon>
        <taxon>Bacteroidota</taxon>
        <taxon>Cytophagia</taxon>
        <taxon>Cytophagales</taxon>
        <taxon>Fulvivirgaceae</taxon>
        <taxon>Fulvivirga</taxon>
    </lineage>
</organism>
<feature type="domain" description="OmpA-like" evidence="5">
    <location>
        <begin position="470"/>
        <end position="585"/>
    </location>
</feature>
<dbReference type="Gene3D" id="3.30.1330.60">
    <property type="entry name" value="OmpA-like domain"/>
    <property type="match status" value="1"/>
</dbReference>
<keyword evidence="7" id="KW-1185">Reference proteome</keyword>
<dbReference type="EMBL" id="JAEUGD010000066">
    <property type="protein sequence ID" value="MBL6449135.1"/>
    <property type="molecule type" value="Genomic_DNA"/>
</dbReference>
<dbReference type="Gene3D" id="1.25.40.10">
    <property type="entry name" value="Tetratricopeptide repeat domain"/>
    <property type="match status" value="1"/>
</dbReference>
<protein>
    <submittedName>
        <fullName evidence="6">PD40 domain-containing protein</fullName>
    </submittedName>
</protein>
<evidence type="ECO:0000259" key="5">
    <source>
        <dbReference type="PROSITE" id="PS51123"/>
    </source>
</evidence>
<dbReference type="PANTHER" id="PTHR30329:SF21">
    <property type="entry name" value="LIPOPROTEIN YIAD-RELATED"/>
    <property type="match status" value="1"/>
</dbReference>
<proteinExistence type="predicted"/>
<dbReference type="AlphaFoldDB" id="A0A937KG85"/>
<dbReference type="GO" id="GO:0009279">
    <property type="term" value="C:cell outer membrane"/>
    <property type="evidence" value="ECO:0007669"/>
    <property type="project" value="UniProtKB-SubCell"/>
</dbReference>
<dbReference type="InterPro" id="IPR011659">
    <property type="entry name" value="WD40"/>
</dbReference>
<accession>A0A937KG85</accession>
<comment type="caution">
    <text evidence="6">The sequence shown here is derived from an EMBL/GenBank/DDBJ whole genome shotgun (WGS) entry which is preliminary data.</text>
</comment>
<name>A0A937KG85_9BACT</name>
<keyword evidence="2 4" id="KW-0472">Membrane</keyword>
<keyword evidence="3" id="KW-0998">Cell outer membrane</keyword>
<dbReference type="SUPFAM" id="SSF48452">
    <property type="entry name" value="TPR-like"/>
    <property type="match status" value="1"/>
</dbReference>
<dbReference type="Proteomes" id="UP000614216">
    <property type="component" value="Unassembled WGS sequence"/>
</dbReference>
<dbReference type="PANTHER" id="PTHR30329">
    <property type="entry name" value="STATOR ELEMENT OF FLAGELLAR MOTOR COMPLEX"/>
    <property type="match status" value="1"/>
</dbReference>
<dbReference type="PROSITE" id="PS51123">
    <property type="entry name" value="OMPA_2"/>
    <property type="match status" value="1"/>
</dbReference>
<dbReference type="Pfam" id="PF00691">
    <property type="entry name" value="OmpA"/>
    <property type="match status" value="1"/>
</dbReference>
<sequence>MRFYTILLFYLISVPLFSQQDSVKQAQLYLQQANQIYSQQKEAIEIAKELYVQAANLDPANLEANWMAGSLYLETINKDEAVVYLLRIEALKPTYRFDLFYFIGRAYHYGLDFDKALEYYERYKRKLLGNRSYRGKDRVPLAKVNRSILECSNAKDIIGKPAQYSVIPLGENINSIWPDYAPVLNKDETIMIFTSRRQEGNTTTNVDKDNFYFEDVFISRKSGGEWGPAENIGPPINTEYHDANIALSADGKRLYLYKDVQMGDVYYSDYENGQWSEPKFLTNKINSSIYSENAVSETSSPDVILYTSNRPGGEGGIDIYYCTKDEKGNWYKSKSLGTVINTKYDEDSPFLAHDGKTLYFSSSGHKGYGGYDIFRSVYDSASGEWSTPENLGYPVNTPDDEIFFQMTSDGRRGYFASVREGGVGFTDIFMIKYHGDKDHKPVAFLTKEQEKLFKGIEAEQLAQSNKFEEYELRLMEHTHKIFFNTDQSAIKDEHQVELDSIITLVQKHDILNIDIAGFASSDGNPRYNLELSHKRALIVLDYLVSKGISEERIIARGYGAIDEDTTPEEQRRADVRVVMTGVSDKSP</sequence>
<dbReference type="InterPro" id="IPR006665">
    <property type="entry name" value="OmpA-like"/>
</dbReference>
<dbReference type="RefSeq" id="WP_202858671.1">
    <property type="nucleotide sequence ID" value="NZ_JAEUGD010000066.1"/>
</dbReference>
<dbReference type="SUPFAM" id="SSF103088">
    <property type="entry name" value="OmpA-like"/>
    <property type="match status" value="1"/>
</dbReference>
<evidence type="ECO:0000313" key="6">
    <source>
        <dbReference type="EMBL" id="MBL6449135.1"/>
    </source>
</evidence>
<dbReference type="InterPro" id="IPR036737">
    <property type="entry name" value="OmpA-like_sf"/>
</dbReference>
<dbReference type="InterPro" id="IPR006664">
    <property type="entry name" value="OMP_bac"/>
</dbReference>
<dbReference type="CDD" id="cd07185">
    <property type="entry name" value="OmpA_C-like"/>
    <property type="match status" value="1"/>
</dbReference>
<evidence type="ECO:0000256" key="2">
    <source>
        <dbReference type="ARBA" id="ARBA00023136"/>
    </source>
</evidence>
<evidence type="ECO:0000256" key="3">
    <source>
        <dbReference type="ARBA" id="ARBA00023237"/>
    </source>
</evidence>
<evidence type="ECO:0000313" key="7">
    <source>
        <dbReference type="Proteomes" id="UP000614216"/>
    </source>
</evidence>
<dbReference type="InterPro" id="IPR015943">
    <property type="entry name" value="WD40/YVTN_repeat-like_dom_sf"/>
</dbReference>
<comment type="subcellular location">
    <subcellularLocation>
        <location evidence="1">Cell outer membrane</location>
    </subcellularLocation>
</comment>
<evidence type="ECO:0000256" key="4">
    <source>
        <dbReference type="PROSITE-ProRule" id="PRU00473"/>
    </source>
</evidence>
<dbReference type="PRINTS" id="PR01021">
    <property type="entry name" value="OMPADOMAIN"/>
</dbReference>
<dbReference type="Gene3D" id="2.130.10.10">
    <property type="entry name" value="YVTN repeat-like/Quinoprotein amine dehydrogenase"/>
    <property type="match status" value="1"/>
</dbReference>
<dbReference type="Pfam" id="PF07676">
    <property type="entry name" value="PD40"/>
    <property type="match status" value="2"/>
</dbReference>
<dbReference type="InterPro" id="IPR050330">
    <property type="entry name" value="Bact_OuterMem_StrucFunc"/>
</dbReference>
<dbReference type="InterPro" id="IPR011990">
    <property type="entry name" value="TPR-like_helical_dom_sf"/>
</dbReference>
<evidence type="ECO:0000256" key="1">
    <source>
        <dbReference type="ARBA" id="ARBA00004442"/>
    </source>
</evidence>
<reference evidence="6" key="1">
    <citation type="submission" date="2021-01" db="EMBL/GenBank/DDBJ databases">
        <title>Fulvivirga kasyanovii gen. nov., sp nov., a novel member of the phylum Bacteroidetes isolated from seawater in a mussel farm.</title>
        <authorList>
            <person name="Zhao L.-H."/>
            <person name="Wang Z.-J."/>
        </authorList>
    </citation>
    <scope>NUCLEOTIDE SEQUENCE</scope>
    <source>
        <strain evidence="6">29W222</strain>
    </source>
</reference>
<gene>
    <name evidence="6" type="ORF">JMN32_22680</name>
</gene>
<dbReference type="SUPFAM" id="SSF82171">
    <property type="entry name" value="DPP6 N-terminal domain-like"/>
    <property type="match status" value="1"/>
</dbReference>